<reference evidence="3" key="1">
    <citation type="journal article" date="2014" name="Int. J. Syst. Evol. Microbiol.">
        <title>Complete genome sequence of Corynebacterium casei LMG S-19264T (=DSM 44701T), isolated from a smear-ripened cheese.</title>
        <authorList>
            <consortium name="US DOE Joint Genome Institute (JGI-PGF)"/>
            <person name="Walter F."/>
            <person name="Albersmeier A."/>
            <person name="Kalinowski J."/>
            <person name="Ruckert C."/>
        </authorList>
    </citation>
    <scope>NUCLEOTIDE SEQUENCE</scope>
    <source>
        <strain evidence="3">CGMCC 1.15152</strain>
    </source>
</reference>
<keyword evidence="4" id="KW-1185">Reference proteome</keyword>
<comment type="caution">
    <text evidence="3">The sequence shown here is derived from an EMBL/GenBank/DDBJ whole genome shotgun (WGS) entry which is preliminary data.</text>
</comment>
<dbReference type="Proteomes" id="UP000633205">
    <property type="component" value="Unassembled WGS sequence"/>
</dbReference>
<feature type="compositionally biased region" description="Polar residues" evidence="1">
    <location>
        <begin position="238"/>
        <end position="251"/>
    </location>
</feature>
<evidence type="ECO:0000256" key="2">
    <source>
        <dbReference type="SAM" id="Phobius"/>
    </source>
</evidence>
<feature type="transmembrane region" description="Helical" evidence="2">
    <location>
        <begin position="154"/>
        <end position="176"/>
    </location>
</feature>
<evidence type="ECO:0008006" key="5">
    <source>
        <dbReference type="Google" id="ProtNLM"/>
    </source>
</evidence>
<keyword evidence="2" id="KW-0812">Transmembrane</keyword>
<keyword evidence="2" id="KW-0472">Membrane</keyword>
<dbReference type="AlphaFoldDB" id="A0A917DF56"/>
<evidence type="ECO:0000313" key="3">
    <source>
        <dbReference type="EMBL" id="GGD31935.1"/>
    </source>
</evidence>
<feature type="transmembrane region" description="Helical" evidence="2">
    <location>
        <begin position="114"/>
        <end position="134"/>
    </location>
</feature>
<accession>A0A917DF56</accession>
<dbReference type="RefSeq" id="WP_188711216.1">
    <property type="nucleotide sequence ID" value="NZ_BMHO01000001.1"/>
</dbReference>
<organism evidence="3 4">
    <name type="scientific">Microbacterium faecale</name>
    <dbReference type="NCBI Taxonomy" id="1804630"/>
    <lineage>
        <taxon>Bacteria</taxon>
        <taxon>Bacillati</taxon>
        <taxon>Actinomycetota</taxon>
        <taxon>Actinomycetes</taxon>
        <taxon>Micrococcales</taxon>
        <taxon>Microbacteriaceae</taxon>
        <taxon>Microbacterium</taxon>
    </lineage>
</organism>
<feature type="transmembrane region" description="Helical" evidence="2">
    <location>
        <begin position="55"/>
        <end position="75"/>
    </location>
</feature>
<sequence>MSASNPYPGQPVASEDRNEGMPPLLRGAMWVAICALIAAAVLCVIWVLLSPEGDVIPKAFLTILLLAGFAGVALLDAHLASGRAGWVVPASMAAWVVALLCGLTLVWLPNEDYFAPFKVWNFILIVGFLQLVVLHQRLFWRAHKRYVTGFTRTLAIVTTVCVLALLGMALVPLTAMDLIDFPDLYGRIMVALAILGAVGTALIPLITAMFGPKKQRPASGQLPWPTYADGRTPLPMLSNGQPDFAAQQTGVPSPGSQSFGPPPQHTPNPAAAYPNVAPAQPYAPAPQQDPMQQQYRGAQQYPAAQQPYPGDQQQTAQQRAAPQQNPPTQPYSDAQQPYPPVPPEPPRRPAPPQ</sequence>
<dbReference type="EMBL" id="BMHO01000001">
    <property type="protein sequence ID" value="GGD31935.1"/>
    <property type="molecule type" value="Genomic_DNA"/>
</dbReference>
<feature type="transmembrane region" description="Helical" evidence="2">
    <location>
        <begin position="27"/>
        <end position="49"/>
    </location>
</feature>
<protein>
    <recommendedName>
        <fullName evidence="5">Agglutinin receptor</fullName>
    </recommendedName>
</protein>
<feature type="compositionally biased region" description="Low complexity" evidence="1">
    <location>
        <begin position="269"/>
        <end position="323"/>
    </location>
</feature>
<feature type="transmembrane region" description="Helical" evidence="2">
    <location>
        <begin position="188"/>
        <end position="210"/>
    </location>
</feature>
<evidence type="ECO:0000256" key="1">
    <source>
        <dbReference type="SAM" id="MobiDB-lite"/>
    </source>
</evidence>
<feature type="transmembrane region" description="Helical" evidence="2">
    <location>
        <begin position="87"/>
        <end position="108"/>
    </location>
</feature>
<gene>
    <name evidence="3" type="ORF">GCM10010915_10350</name>
</gene>
<reference evidence="3" key="2">
    <citation type="submission" date="2020-09" db="EMBL/GenBank/DDBJ databases">
        <authorList>
            <person name="Sun Q."/>
            <person name="Zhou Y."/>
        </authorList>
    </citation>
    <scope>NUCLEOTIDE SEQUENCE</scope>
    <source>
        <strain evidence="3">CGMCC 1.15152</strain>
    </source>
</reference>
<name>A0A917DF56_9MICO</name>
<evidence type="ECO:0000313" key="4">
    <source>
        <dbReference type="Proteomes" id="UP000633205"/>
    </source>
</evidence>
<feature type="region of interest" description="Disordered" evidence="1">
    <location>
        <begin position="214"/>
        <end position="353"/>
    </location>
</feature>
<feature type="compositionally biased region" description="Pro residues" evidence="1">
    <location>
        <begin position="337"/>
        <end position="353"/>
    </location>
</feature>
<proteinExistence type="predicted"/>
<keyword evidence="2" id="KW-1133">Transmembrane helix</keyword>